<gene>
    <name evidence="1" type="ORF">FGO68_gene3221</name>
</gene>
<evidence type="ECO:0000313" key="2">
    <source>
        <dbReference type="Proteomes" id="UP000785679"/>
    </source>
</evidence>
<dbReference type="Proteomes" id="UP000785679">
    <property type="component" value="Unassembled WGS sequence"/>
</dbReference>
<keyword evidence="2" id="KW-1185">Reference proteome</keyword>
<dbReference type="AlphaFoldDB" id="A0A8J8NZK5"/>
<accession>A0A8J8NZK5</accession>
<name>A0A8J8NZK5_HALGN</name>
<proteinExistence type="predicted"/>
<evidence type="ECO:0000313" key="1">
    <source>
        <dbReference type="EMBL" id="TNV83504.1"/>
    </source>
</evidence>
<dbReference type="EMBL" id="RRYP01003769">
    <property type="protein sequence ID" value="TNV83504.1"/>
    <property type="molecule type" value="Genomic_DNA"/>
</dbReference>
<reference evidence="1" key="1">
    <citation type="submission" date="2019-06" db="EMBL/GenBank/DDBJ databases">
        <authorList>
            <person name="Zheng W."/>
        </authorList>
    </citation>
    <scope>NUCLEOTIDE SEQUENCE</scope>
    <source>
        <strain evidence="1">QDHG01</strain>
    </source>
</reference>
<organism evidence="1 2">
    <name type="scientific">Halteria grandinella</name>
    <dbReference type="NCBI Taxonomy" id="5974"/>
    <lineage>
        <taxon>Eukaryota</taxon>
        <taxon>Sar</taxon>
        <taxon>Alveolata</taxon>
        <taxon>Ciliophora</taxon>
        <taxon>Intramacronucleata</taxon>
        <taxon>Spirotrichea</taxon>
        <taxon>Stichotrichia</taxon>
        <taxon>Sporadotrichida</taxon>
        <taxon>Halteriidae</taxon>
        <taxon>Halteria</taxon>
    </lineage>
</organism>
<sequence>MITASEQPRELTFTCFNLTHKQSKPITSSMLLPVHAFSLNTIEFFMPFVISQCFTNNLMVTNIETSQEYLVSGDDLYESFMVIGSSLILAFSPNVTTLFNLDQDGLVKVQTLSQGLNREVYFPQERKTAKVESLTIVSKKQRSLMLLSKHTLVLMRFVNVGGMIKYMPVLLRSSGISQVLDRPKVNVNNIIKVAQRGCYIIVMSDGSVVLLL</sequence>
<protein>
    <submittedName>
        <fullName evidence="1">Uncharacterized protein</fullName>
    </submittedName>
</protein>
<comment type="caution">
    <text evidence="1">The sequence shown here is derived from an EMBL/GenBank/DDBJ whole genome shotgun (WGS) entry which is preliminary data.</text>
</comment>